<keyword evidence="1 4" id="KW-0560">Oxidoreductase</keyword>
<accession>A0A916NGV5</accession>
<evidence type="ECO:0000313" key="5">
    <source>
        <dbReference type="Proteomes" id="UP000693892"/>
    </source>
</evidence>
<reference evidence="4" key="1">
    <citation type="submission" date="2021-06" db="EMBL/GenBank/DDBJ databases">
        <authorList>
            <person name="Criscuolo A."/>
        </authorList>
    </citation>
    <scope>NUCLEOTIDE SEQUENCE</scope>
    <source>
        <strain evidence="4">CIP111803</strain>
    </source>
</reference>
<keyword evidence="5" id="KW-1185">Reference proteome</keyword>
<dbReference type="EC" id="1.14.14.3" evidence="4"/>
<dbReference type="InterPro" id="IPR050766">
    <property type="entry name" value="Bact_Lucif_Oxidored"/>
</dbReference>
<name>A0A916NGV5_9MICO</name>
<dbReference type="Proteomes" id="UP000693892">
    <property type="component" value="Unassembled WGS sequence"/>
</dbReference>
<keyword evidence="2 4" id="KW-0503">Monooxygenase</keyword>
<dbReference type="RefSeq" id="WP_218114437.1">
    <property type="nucleotide sequence ID" value="NZ_CAJVAP010000007.1"/>
</dbReference>
<evidence type="ECO:0000256" key="1">
    <source>
        <dbReference type="ARBA" id="ARBA00023002"/>
    </source>
</evidence>
<feature type="domain" description="Luciferase-like" evidence="3">
    <location>
        <begin position="1"/>
        <end position="343"/>
    </location>
</feature>
<dbReference type="GO" id="GO:0005829">
    <property type="term" value="C:cytosol"/>
    <property type="evidence" value="ECO:0007669"/>
    <property type="project" value="TreeGrafter"/>
</dbReference>
<proteinExistence type="predicted"/>
<evidence type="ECO:0000256" key="2">
    <source>
        <dbReference type="ARBA" id="ARBA00023033"/>
    </source>
</evidence>
<dbReference type="EMBL" id="CAJVAP010000007">
    <property type="protein sequence ID" value="CAG7605239.1"/>
    <property type="molecule type" value="Genomic_DNA"/>
</dbReference>
<dbReference type="GO" id="GO:0047646">
    <property type="term" value="F:alkanal monooxygenase (FMN-linked) activity"/>
    <property type="evidence" value="ECO:0007669"/>
    <property type="project" value="UniProtKB-EC"/>
</dbReference>
<gene>
    <name evidence="4" type="primary">luxA_1</name>
    <name evidence="4" type="ORF">LEUCIP111803_00810</name>
</gene>
<evidence type="ECO:0000313" key="4">
    <source>
        <dbReference type="EMBL" id="CAG7605239.1"/>
    </source>
</evidence>
<dbReference type="InterPro" id="IPR011251">
    <property type="entry name" value="Luciferase-like_dom"/>
</dbReference>
<organism evidence="4 5">
    <name type="scientific">Leucobacter soli</name>
    <dbReference type="NCBI Taxonomy" id="2812850"/>
    <lineage>
        <taxon>Bacteria</taxon>
        <taxon>Bacillati</taxon>
        <taxon>Actinomycetota</taxon>
        <taxon>Actinomycetes</taxon>
        <taxon>Micrococcales</taxon>
        <taxon>Microbacteriaceae</taxon>
        <taxon>Leucobacter</taxon>
    </lineage>
</organism>
<dbReference type="AlphaFoldDB" id="A0A916NGV5"/>
<dbReference type="Pfam" id="PF00296">
    <property type="entry name" value="Bac_luciferase"/>
    <property type="match status" value="1"/>
</dbReference>
<evidence type="ECO:0000259" key="3">
    <source>
        <dbReference type="Pfam" id="PF00296"/>
    </source>
</evidence>
<dbReference type="PANTHER" id="PTHR30137">
    <property type="entry name" value="LUCIFERASE-LIKE MONOOXYGENASE"/>
    <property type="match status" value="1"/>
</dbReference>
<protein>
    <submittedName>
        <fullName evidence="4">Alkanal monooxygenase alpha chain</fullName>
        <ecNumber evidence="4">1.14.14.3</ecNumber>
    </submittedName>
</protein>
<sequence length="382" mass="43408">MKFDLFVNLFDEARRPYRTVVDELLAVTQQVEELGFDTIWTGEHHFGGEGYDIQPNPIMNLLYLAQHTERIRLGIAAVVLPAWHPLRLAEDLAILDHLSNGRVEVGIARGITDRELSNLNSTRVERRFGQASRQMFKETLDIVRASWTEESLQWDGQYYTFPRRGIADSYAAWYPRNPEWRSEAGEYIGMSIVPKPVQSPMPPLWNVGDSDDSIRFAARESMGAITWLLSDKSLPRMFELYRDESSAHGVERRLGEDLGLLRVCVVAPTDAEARALAEPSVERLYRDYLGGLRGRSIYADPGEVLGSDVDDVSWFDFLDERGHLLVGSPETVTAHLKQYEDTVGLERILLLTWLPALTSAQIQESLRLFGAEVMPHFRTEEA</sequence>
<comment type="caution">
    <text evidence="4">The sequence shown here is derived from an EMBL/GenBank/DDBJ whole genome shotgun (WGS) entry which is preliminary data.</text>
</comment>
<dbReference type="PANTHER" id="PTHR30137:SF8">
    <property type="entry name" value="BLR5498 PROTEIN"/>
    <property type="match status" value="1"/>
</dbReference>